<evidence type="ECO:0000256" key="6">
    <source>
        <dbReference type="ARBA" id="ARBA00022553"/>
    </source>
</evidence>
<accession>A0A8S4PCZ1</accession>
<comment type="domain">
    <text evidence="15">A pair of annexin repeats may form one binding site for calcium and phospholipid.</text>
</comment>
<comment type="similarity">
    <text evidence="4">Belongs to the CFAP97 family.</text>
</comment>
<dbReference type="GO" id="GO:0005737">
    <property type="term" value="C:cytoplasm"/>
    <property type="evidence" value="ECO:0007669"/>
    <property type="project" value="TreeGrafter"/>
</dbReference>
<name>A0A8S4PCZ1_OWEFU</name>
<dbReference type="SMART" id="SM00335">
    <property type="entry name" value="ANX"/>
    <property type="match status" value="8"/>
</dbReference>
<dbReference type="EMBL" id="CAIIXF020000008">
    <property type="protein sequence ID" value="CAH1792272.1"/>
    <property type="molecule type" value="Genomic_DNA"/>
</dbReference>
<evidence type="ECO:0000256" key="7">
    <source>
        <dbReference type="ARBA" id="ARBA00022723"/>
    </source>
</evidence>
<feature type="compositionally biased region" description="Low complexity" evidence="16">
    <location>
        <begin position="619"/>
        <end position="629"/>
    </location>
</feature>
<feature type="compositionally biased region" description="Polar residues" evidence="16">
    <location>
        <begin position="190"/>
        <end position="204"/>
    </location>
</feature>
<keyword evidence="10 15" id="KW-0041">Annexin</keyword>
<feature type="compositionally biased region" description="Basic and acidic residues" evidence="16">
    <location>
        <begin position="169"/>
        <end position="188"/>
    </location>
</feature>
<reference evidence="17" key="1">
    <citation type="submission" date="2022-03" db="EMBL/GenBank/DDBJ databases">
        <authorList>
            <person name="Martin C."/>
        </authorList>
    </citation>
    <scope>NUCLEOTIDE SEQUENCE</scope>
</reference>
<dbReference type="AlphaFoldDB" id="A0A8S4PCZ1"/>
<keyword evidence="18" id="KW-1185">Reference proteome</keyword>
<dbReference type="FunFam" id="1.10.220.10:FF:000003">
    <property type="entry name" value="Annexin"/>
    <property type="match status" value="1"/>
</dbReference>
<dbReference type="GO" id="GO:0005576">
    <property type="term" value="C:extracellular region"/>
    <property type="evidence" value="ECO:0007669"/>
    <property type="project" value="UniProtKB-SubCell"/>
</dbReference>
<dbReference type="FunFam" id="1.10.220.10:FF:000005">
    <property type="entry name" value="Annexin"/>
    <property type="match status" value="1"/>
</dbReference>
<evidence type="ECO:0000256" key="16">
    <source>
        <dbReference type="SAM" id="MobiDB-lite"/>
    </source>
</evidence>
<evidence type="ECO:0000256" key="5">
    <source>
        <dbReference type="ARBA" id="ARBA00011738"/>
    </source>
</evidence>
<dbReference type="SUPFAM" id="SSF47874">
    <property type="entry name" value="Annexin"/>
    <property type="match status" value="2"/>
</dbReference>
<evidence type="ECO:0000256" key="14">
    <source>
        <dbReference type="ARBA" id="ARBA00077076"/>
    </source>
</evidence>
<evidence type="ECO:0000256" key="4">
    <source>
        <dbReference type="ARBA" id="ARBA00008315"/>
    </source>
</evidence>
<evidence type="ECO:0000256" key="13">
    <source>
        <dbReference type="ARBA" id="ARBA00060393"/>
    </source>
</evidence>
<dbReference type="InterPro" id="IPR029488">
    <property type="entry name" value="Hmw/CFAP97"/>
</dbReference>
<keyword evidence="8 15" id="KW-0677">Repeat</keyword>
<organism evidence="17 18">
    <name type="scientific">Owenia fusiformis</name>
    <name type="common">Polychaete worm</name>
    <dbReference type="NCBI Taxonomy" id="6347"/>
    <lineage>
        <taxon>Eukaryota</taxon>
        <taxon>Metazoa</taxon>
        <taxon>Spiralia</taxon>
        <taxon>Lophotrochozoa</taxon>
        <taxon>Annelida</taxon>
        <taxon>Polychaeta</taxon>
        <taxon>Sedentaria</taxon>
        <taxon>Canalipalpata</taxon>
        <taxon>Sabellida</taxon>
        <taxon>Oweniida</taxon>
        <taxon>Oweniidae</taxon>
        <taxon>Owenia</taxon>
    </lineage>
</organism>
<dbReference type="InterPro" id="IPR018252">
    <property type="entry name" value="Annexin_repeat_CS"/>
</dbReference>
<evidence type="ECO:0000256" key="8">
    <source>
        <dbReference type="ARBA" id="ARBA00022737"/>
    </source>
</evidence>
<feature type="compositionally biased region" description="Polar residues" evidence="16">
    <location>
        <begin position="159"/>
        <end position="168"/>
    </location>
</feature>
<feature type="region of interest" description="Disordered" evidence="16">
    <location>
        <begin position="559"/>
        <end position="659"/>
    </location>
</feature>
<comment type="similarity">
    <text evidence="3 15">Belongs to the annexin family.</text>
</comment>
<dbReference type="FunFam" id="1.10.220.10:FF:000002">
    <property type="entry name" value="Annexin"/>
    <property type="match status" value="2"/>
</dbReference>
<dbReference type="Pfam" id="PF00191">
    <property type="entry name" value="Annexin"/>
    <property type="match status" value="7"/>
</dbReference>
<dbReference type="OrthoDB" id="2163395at2759"/>
<dbReference type="Gene3D" id="1.10.220.10">
    <property type="entry name" value="Annexin"/>
    <property type="match status" value="8"/>
</dbReference>
<evidence type="ECO:0000256" key="12">
    <source>
        <dbReference type="ARBA" id="ARBA00059330"/>
    </source>
</evidence>
<dbReference type="Pfam" id="PF13879">
    <property type="entry name" value="Hmw_CFAP97"/>
    <property type="match status" value="1"/>
</dbReference>
<dbReference type="InterPro" id="IPR018502">
    <property type="entry name" value="Annexin_repeat"/>
</dbReference>
<evidence type="ECO:0000313" key="17">
    <source>
        <dbReference type="EMBL" id="CAH1792272.1"/>
    </source>
</evidence>
<dbReference type="FunFam" id="1.10.220.10:FF:000001">
    <property type="entry name" value="Annexin"/>
    <property type="match status" value="1"/>
</dbReference>
<dbReference type="GO" id="GO:0005886">
    <property type="term" value="C:plasma membrane"/>
    <property type="evidence" value="ECO:0007669"/>
    <property type="project" value="TreeGrafter"/>
</dbReference>
<comment type="subcellular location">
    <subcellularLocation>
        <location evidence="1">Host cell</location>
    </subcellularLocation>
    <subcellularLocation>
        <location evidence="2">Secreted</location>
        <location evidence="2">Extracellular exosome</location>
    </subcellularLocation>
    <subcellularLocation>
        <location evidence="13">Tegument</location>
    </subcellularLocation>
</comment>
<comment type="subunit">
    <text evidence="5">Homodimer.</text>
</comment>
<evidence type="ECO:0000256" key="9">
    <source>
        <dbReference type="ARBA" id="ARBA00022837"/>
    </source>
</evidence>
<keyword evidence="7" id="KW-0479">Metal-binding</keyword>
<sequence>MPKTNQGGFPAGNKLLQKRWAEQAHRLHVQKMHSMKPGLDNSPPKRYPHLVLRLKKVQMEENRQAEIDHDNKLLLQKMTGIMKGGRGGVDNWNYDYHPRSLNQHYREREQEKIALENMKIAKMLDQVRPKYQTRDWEDDYQRHNYLLDLWGESAKDFGDSSSPRSTRQSKQEKQKDTEEGDNSKDKGKTKNNASEVENQDYVSNKNKEKKEHLKTNKGINSGEEQTHTNNNSHCSSEGNSPRGGAKGEIKPAQTDRQEKMDEECKQLFKVCKKLSDPDDILIRCLIKKTPAYRKELAGRFKDQYDLDLHSELKAALGSPYAALLDALLGDKSAADAEAVHKALHGSGNKAVALVKLLVDKTPEELQAIKDSYKNEHGESLEEDIKYLADEECEALLLTLLNDGKNQDHDIDFDAAEEDAKELHEAGDGRWDKDSEVFLTLLSQKSLPQLNAILKAYKQISGKAATDVVDKECTEEFAEAFSALVKCVGVSPAQYAEQLKKHMKSGNPVLIEILMAHADTNLGAIRKAYKKKYGTELADDIYKHCGPSGKVLAVMAEKNPPGQAKAIKKSEEQAKKKMPPSGVKVTGPPKRDPVRKPQQKKEASAPQDSPLSKPSKKSNTDSTNKSNNKNSDNKDKDKQSKDKEEPKTSGTIKPASKFNVDSDVKDIHDAIQGWGTNEGPLIQILSGRSNEQRQEIKKKYQEKYEKDLQEELEGELTGDFEEVILGLLMPPIEYDAYCLHEAMDGAGTSEAVLIGVLSTRNAKQLSAIKEHYKKEFYSELSEDIEDDTSGDFKDILLELVKGERDQGTTVDNQLAKDDAKAIYDVDEEAVKVKEEKFTEIFSKQNRAQVRALIEEYKALAGDDIREGIKKSASGDAEDAYLGLVGAIEDVTVFYAERLLKASSGIGTNDKMLIRIIVSRSEIDLVQIKAKFKELSKKSLEEVIEDECSGDYKKMLLAIVKDK</sequence>
<evidence type="ECO:0000256" key="3">
    <source>
        <dbReference type="ARBA" id="ARBA00007831"/>
    </source>
</evidence>
<feature type="compositionally biased region" description="Basic and acidic residues" evidence="16">
    <location>
        <begin position="245"/>
        <end position="260"/>
    </location>
</feature>
<keyword evidence="6" id="KW-0597">Phosphoprotein</keyword>
<evidence type="ECO:0000313" key="18">
    <source>
        <dbReference type="Proteomes" id="UP000749559"/>
    </source>
</evidence>
<dbReference type="PROSITE" id="PS51897">
    <property type="entry name" value="ANNEXIN_2"/>
    <property type="match status" value="6"/>
</dbReference>
<feature type="compositionally biased region" description="Basic and acidic residues" evidence="16">
    <location>
        <begin position="588"/>
        <end position="602"/>
    </location>
</feature>
<comment type="function">
    <text evidence="12">Involved in reproduction of the worm. Involved in host-parasite interaction. Delivered into the host cell by means of parasite exosomes. Binds to acidic phospholipid membranes in a calcium-dependent manner in vitro. Causes aggregation of liposomes in the presence of calcium, but not in its absence. Likely to promote membrane fusion. May provide structural integrity within the tegument.</text>
</comment>
<dbReference type="GO" id="GO:0005544">
    <property type="term" value="F:calcium-dependent phospholipid binding"/>
    <property type="evidence" value="ECO:0007669"/>
    <property type="project" value="UniProtKB-KW"/>
</dbReference>
<evidence type="ECO:0000256" key="15">
    <source>
        <dbReference type="RuleBase" id="RU003540"/>
    </source>
</evidence>
<keyword evidence="9 15" id="KW-0106">Calcium</keyword>
<dbReference type="GO" id="GO:0012506">
    <property type="term" value="C:vesicle membrane"/>
    <property type="evidence" value="ECO:0007669"/>
    <property type="project" value="TreeGrafter"/>
</dbReference>
<proteinExistence type="inferred from homology"/>
<dbReference type="GO" id="GO:0005634">
    <property type="term" value="C:nucleus"/>
    <property type="evidence" value="ECO:0007669"/>
    <property type="project" value="TreeGrafter"/>
</dbReference>
<dbReference type="PRINTS" id="PR00196">
    <property type="entry name" value="ANNEXIN"/>
</dbReference>
<feature type="region of interest" description="Disordered" evidence="16">
    <location>
        <begin position="156"/>
        <end position="260"/>
    </location>
</feature>
<protein>
    <recommendedName>
        <fullName evidence="14 15">Annexin</fullName>
    </recommendedName>
</protein>
<comment type="caution">
    <text evidence="17">The sequence shown here is derived from an EMBL/GenBank/DDBJ whole genome shotgun (WGS) entry which is preliminary data.</text>
</comment>
<feature type="compositionally biased region" description="Basic and acidic residues" evidence="16">
    <location>
        <begin position="205"/>
        <end position="214"/>
    </location>
</feature>
<dbReference type="Proteomes" id="UP000749559">
    <property type="component" value="Unassembled WGS sequence"/>
</dbReference>
<keyword evidence="11 15" id="KW-0111">Calcium/phospholipid-binding</keyword>
<dbReference type="InterPro" id="IPR001464">
    <property type="entry name" value="Annexin"/>
</dbReference>
<evidence type="ECO:0000256" key="1">
    <source>
        <dbReference type="ARBA" id="ARBA00004340"/>
    </source>
</evidence>
<evidence type="ECO:0000256" key="10">
    <source>
        <dbReference type="ARBA" id="ARBA00023216"/>
    </source>
</evidence>
<feature type="compositionally biased region" description="Polar residues" evidence="16">
    <location>
        <begin position="217"/>
        <end position="239"/>
    </location>
</feature>
<gene>
    <name evidence="17" type="ORF">OFUS_LOCUS17267</name>
</gene>
<dbReference type="InterPro" id="IPR037104">
    <property type="entry name" value="Annexin_sf"/>
</dbReference>
<dbReference type="PROSITE" id="PS00223">
    <property type="entry name" value="ANNEXIN_1"/>
    <property type="match status" value="3"/>
</dbReference>
<dbReference type="GO" id="GO:0001786">
    <property type="term" value="F:phosphatidylserine binding"/>
    <property type="evidence" value="ECO:0007669"/>
    <property type="project" value="TreeGrafter"/>
</dbReference>
<dbReference type="GO" id="GO:0043657">
    <property type="term" value="C:host cell"/>
    <property type="evidence" value="ECO:0007669"/>
    <property type="project" value="UniProtKB-SubCell"/>
</dbReference>
<evidence type="ECO:0000256" key="2">
    <source>
        <dbReference type="ARBA" id="ARBA00004550"/>
    </source>
</evidence>
<feature type="compositionally biased region" description="Basic and acidic residues" evidence="16">
    <location>
        <begin position="630"/>
        <end position="646"/>
    </location>
</feature>
<dbReference type="PANTHER" id="PTHR10502:SF175">
    <property type="entry name" value="ANNEXIN A13"/>
    <property type="match status" value="1"/>
</dbReference>
<dbReference type="GO" id="GO:0005509">
    <property type="term" value="F:calcium ion binding"/>
    <property type="evidence" value="ECO:0007669"/>
    <property type="project" value="InterPro"/>
</dbReference>
<evidence type="ECO:0000256" key="11">
    <source>
        <dbReference type="ARBA" id="ARBA00023302"/>
    </source>
</evidence>
<dbReference type="PANTHER" id="PTHR10502">
    <property type="entry name" value="ANNEXIN"/>
    <property type="match status" value="1"/>
</dbReference>